<evidence type="ECO:0000256" key="16">
    <source>
        <dbReference type="ARBA" id="ARBA00045688"/>
    </source>
</evidence>
<dbReference type="GO" id="GO:0012505">
    <property type="term" value="C:endomembrane system"/>
    <property type="evidence" value="ECO:0007669"/>
    <property type="project" value="UniProtKB-SubCell"/>
</dbReference>
<keyword evidence="10 19" id="KW-0195">Cyclin</keyword>
<evidence type="ECO:0000256" key="14">
    <source>
        <dbReference type="ARBA" id="ARBA00025821"/>
    </source>
</evidence>
<dbReference type="EMBL" id="OZ035842">
    <property type="protein sequence ID" value="CAL1595371.1"/>
    <property type="molecule type" value="Genomic_DNA"/>
</dbReference>
<evidence type="ECO:0000256" key="8">
    <source>
        <dbReference type="ARBA" id="ARBA00022801"/>
    </source>
</evidence>
<dbReference type="FunFam" id="1.10.472.10:FF:000012">
    <property type="entry name" value="G1/S-specific cyclin-D1"/>
    <property type="match status" value="1"/>
</dbReference>
<dbReference type="GO" id="GO:0004331">
    <property type="term" value="F:fructose-2,6-bisphosphate 2-phosphatase activity"/>
    <property type="evidence" value="ECO:0007669"/>
    <property type="project" value="TreeGrafter"/>
</dbReference>
<evidence type="ECO:0000256" key="9">
    <source>
        <dbReference type="ARBA" id="ARBA00022843"/>
    </source>
</evidence>
<dbReference type="Gene3D" id="3.40.50.1240">
    <property type="entry name" value="Phosphoglycerate mutase-like"/>
    <property type="match status" value="1"/>
</dbReference>
<organism evidence="23 24">
    <name type="scientific">Knipowitschia caucasica</name>
    <name type="common">Caucasian dwarf goby</name>
    <name type="synonym">Pomatoschistus caucasicus</name>
    <dbReference type="NCBI Taxonomy" id="637954"/>
    <lineage>
        <taxon>Eukaryota</taxon>
        <taxon>Metazoa</taxon>
        <taxon>Chordata</taxon>
        <taxon>Craniata</taxon>
        <taxon>Vertebrata</taxon>
        <taxon>Euteleostomi</taxon>
        <taxon>Actinopterygii</taxon>
        <taxon>Neopterygii</taxon>
        <taxon>Teleostei</taxon>
        <taxon>Neoteleostei</taxon>
        <taxon>Acanthomorphata</taxon>
        <taxon>Gobiaria</taxon>
        <taxon>Gobiiformes</taxon>
        <taxon>Gobioidei</taxon>
        <taxon>Gobiidae</taxon>
        <taxon>Gobiinae</taxon>
        <taxon>Knipowitschia</taxon>
    </lineage>
</organism>
<evidence type="ECO:0000256" key="4">
    <source>
        <dbReference type="ARBA" id="ARBA00009065"/>
    </source>
</evidence>
<feature type="domain" description="Cyclin-like" evidence="21">
    <location>
        <begin position="62"/>
        <end position="146"/>
    </location>
</feature>
<reference evidence="23 24" key="1">
    <citation type="submission" date="2024-04" db="EMBL/GenBank/DDBJ databases">
        <authorList>
            <person name="Waldvogel A.-M."/>
            <person name="Schoenle A."/>
        </authorList>
    </citation>
    <scope>NUCLEOTIDE SEQUENCE [LARGE SCALE GENOMIC DNA]</scope>
</reference>
<dbReference type="InterPro" id="IPR006671">
    <property type="entry name" value="Cyclin_N"/>
</dbReference>
<evidence type="ECO:0000256" key="17">
    <source>
        <dbReference type="PIRSR" id="PIRSR613078-1"/>
    </source>
</evidence>
<evidence type="ECO:0000256" key="12">
    <source>
        <dbReference type="ARBA" id="ARBA00023242"/>
    </source>
</evidence>
<dbReference type="GO" id="GO:0043456">
    <property type="term" value="P:regulation of pentose-phosphate shunt"/>
    <property type="evidence" value="ECO:0007669"/>
    <property type="project" value="TreeGrafter"/>
</dbReference>
<dbReference type="InterPro" id="IPR013763">
    <property type="entry name" value="Cyclin-like_dom"/>
</dbReference>
<evidence type="ECO:0000256" key="11">
    <source>
        <dbReference type="ARBA" id="ARBA00023136"/>
    </source>
</evidence>
<dbReference type="InterPro" id="IPR051695">
    <property type="entry name" value="Phosphoglycerate_Mutase"/>
</dbReference>
<keyword evidence="13" id="KW-0131">Cell cycle</keyword>
<dbReference type="Gene3D" id="1.10.472.10">
    <property type="entry name" value="Cyclin-like"/>
    <property type="match status" value="2"/>
</dbReference>
<evidence type="ECO:0000259" key="22">
    <source>
        <dbReference type="SMART" id="SM01332"/>
    </source>
</evidence>
<comment type="function">
    <text evidence="16">Regulatory component of the cyclin D2-CDK4 (DC) complex that phosphorylates and inhibits members of the retinoblastoma (RB) protein family including RB1 and regulates the cell-cycle during G(1)/S transition. Phosphorylation of RB1 allows dissociation of the transcription factor E2F from the RB/E2F complex and the subsequent transcription of E2F target genes which are responsible for the progression through the G(1) phase. Hypophosphorylates RB1 in early G(1) phase. Cyclin D-CDK4 complexes are major integrators of various mitogenenic and antimitogenic signals.</text>
</comment>
<evidence type="ECO:0000256" key="5">
    <source>
        <dbReference type="ARBA" id="ARBA00022490"/>
    </source>
</evidence>
<evidence type="ECO:0000256" key="15">
    <source>
        <dbReference type="ARBA" id="ARBA00039574"/>
    </source>
</evidence>
<dbReference type="GO" id="GO:0045820">
    <property type="term" value="P:negative regulation of glycolytic process"/>
    <property type="evidence" value="ECO:0007669"/>
    <property type="project" value="TreeGrafter"/>
</dbReference>
<dbReference type="GO" id="GO:0005634">
    <property type="term" value="C:nucleus"/>
    <property type="evidence" value="ECO:0007669"/>
    <property type="project" value="UniProtKB-SubCell"/>
</dbReference>
<evidence type="ECO:0000256" key="3">
    <source>
        <dbReference type="ARBA" id="ARBA00004496"/>
    </source>
</evidence>
<evidence type="ECO:0000256" key="18">
    <source>
        <dbReference type="PIRSR" id="PIRSR613078-2"/>
    </source>
</evidence>
<dbReference type="Pfam" id="PF02984">
    <property type="entry name" value="Cyclin_C"/>
    <property type="match status" value="1"/>
</dbReference>
<evidence type="ECO:0000313" key="24">
    <source>
        <dbReference type="Proteomes" id="UP001497482"/>
    </source>
</evidence>
<comment type="subunit">
    <text evidence="14">Interacts with the CDK1 protein kinase to form a serine/threonine kinase holoenzyme complex also known as maturation promoting factor (MPF). The cyclin subunit imparts substrate specificity to the complex.</text>
</comment>
<dbReference type="SMART" id="SM01332">
    <property type="entry name" value="Cyclin_C"/>
    <property type="match status" value="1"/>
</dbReference>
<proteinExistence type="inferred from homology"/>
<dbReference type="InterPro" id="IPR036915">
    <property type="entry name" value="Cyclin-like_sf"/>
</dbReference>
<dbReference type="SUPFAM" id="SSF47954">
    <property type="entry name" value="Cyclin-like"/>
    <property type="match status" value="2"/>
</dbReference>
<evidence type="ECO:0000313" key="23">
    <source>
        <dbReference type="EMBL" id="CAL1595371.1"/>
    </source>
</evidence>
<dbReference type="AlphaFoldDB" id="A0AAV2L1T5"/>
<dbReference type="CDD" id="cd20577">
    <property type="entry name" value="CYCLIN_CCND2_rpt2"/>
    <property type="match status" value="1"/>
</dbReference>
<evidence type="ECO:0000256" key="13">
    <source>
        <dbReference type="ARBA" id="ARBA00023306"/>
    </source>
</evidence>
<evidence type="ECO:0000256" key="7">
    <source>
        <dbReference type="ARBA" id="ARBA00022618"/>
    </source>
</evidence>
<dbReference type="Proteomes" id="UP001497482">
    <property type="component" value="Chromosome 20"/>
</dbReference>
<dbReference type="Pfam" id="PF00300">
    <property type="entry name" value="His_Phos_1"/>
    <property type="match status" value="1"/>
</dbReference>
<dbReference type="CDD" id="cd07067">
    <property type="entry name" value="HP_PGM_like"/>
    <property type="match status" value="1"/>
</dbReference>
<feature type="active site" description="Tele-phosphohistidine intermediate" evidence="17">
    <location>
        <position position="351"/>
    </location>
</feature>
<keyword evidence="9" id="KW-0832">Ubl conjugation</keyword>
<feature type="compositionally biased region" description="Low complexity" evidence="20">
    <location>
        <begin position="264"/>
        <end position="274"/>
    </location>
</feature>
<keyword evidence="8" id="KW-0378">Hydrolase</keyword>
<feature type="active site" description="Proton donor/acceptor" evidence="17">
    <location>
        <position position="429"/>
    </location>
</feature>
<evidence type="ECO:0000256" key="10">
    <source>
        <dbReference type="ARBA" id="ARBA00023127"/>
    </source>
</evidence>
<dbReference type="PROSITE" id="PS00292">
    <property type="entry name" value="CYCLINS"/>
    <property type="match status" value="1"/>
</dbReference>
<gene>
    <name evidence="23" type="ORF">KC01_LOCUS24182</name>
</gene>
<evidence type="ECO:0000259" key="21">
    <source>
        <dbReference type="SMART" id="SM00385"/>
    </source>
</evidence>
<feature type="binding site" evidence="18">
    <location>
        <position position="401"/>
    </location>
    <ligand>
        <name>substrate</name>
    </ligand>
</feature>
<evidence type="ECO:0000256" key="19">
    <source>
        <dbReference type="RuleBase" id="RU000383"/>
    </source>
</evidence>
<keyword evidence="6" id="KW-0597">Phosphoprotein</keyword>
<dbReference type="SMART" id="SM00385">
    <property type="entry name" value="CYCLIN"/>
    <property type="match status" value="1"/>
</dbReference>
<dbReference type="InterPro" id="IPR004367">
    <property type="entry name" value="Cyclin_C-dom"/>
</dbReference>
<accession>A0AAV2L1T5</accession>
<comment type="similarity">
    <text evidence="4">Belongs to the cyclin family. Cyclin D subfamily.</text>
</comment>
<dbReference type="InterPro" id="IPR029033">
    <property type="entry name" value="His_PPase_superfam"/>
</dbReference>
<keyword evidence="12" id="KW-0539">Nucleus</keyword>
<evidence type="ECO:0000256" key="20">
    <source>
        <dbReference type="SAM" id="MobiDB-lite"/>
    </source>
</evidence>
<evidence type="ECO:0000256" key="2">
    <source>
        <dbReference type="ARBA" id="ARBA00004308"/>
    </source>
</evidence>
<dbReference type="GO" id="GO:0051301">
    <property type="term" value="P:cell division"/>
    <property type="evidence" value="ECO:0007669"/>
    <property type="project" value="UniProtKB-KW"/>
</dbReference>
<dbReference type="InterPro" id="IPR013078">
    <property type="entry name" value="His_Pase_superF_clade-1"/>
</dbReference>
<protein>
    <recommendedName>
        <fullName evidence="15">G1/S-specific cyclin-D2</fullName>
    </recommendedName>
</protein>
<dbReference type="Pfam" id="PF00134">
    <property type="entry name" value="Cyclin_N"/>
    <property type="match status" value="1"/>
</dbReference>
<dbReference type="PANTHER" id="PTHR46517:SF3">
    <property type="entry name" value="FRUCTOSE-2,6-BISPHOSPHATASE TIGAR A-RELATED"/>
    <property type="match status" value="1"/>
</dbReference>
<sequence>MELLCLELDTNIRAKPDPNLLCDDRVLHSLLTIEETYLPPPYSYFKGVQKDIQPFMRRMVATWMLEVCEEQKCEEEVFPLAMNYLDRFLAVVPTKKCNLQLLGAVCMFLASKLKDTRPLTAEKLCIYTDNSIRPQELLEWELVVLGKLKWNLAAVTPNDFIEYILRRLPLPEDKLALIRKHVQTFIALCATDFSFAMYPPSMIATGSVGAAICGLQLNSNTQSQWGDSLTDLLAKITNTEVDVLKACQEHIERVLVSSLREGRQQQQQQQQQTQRGSSNKGLEELDQSSTPTDIVSIKYVPVHICSSCFRRGHSCPAAAAPVVTLALCKKAGIRITRTMATLICGFTFIRHGETNYNRKGILQGQAIDSPLSDTGGKQADAAGLYLKDVKFNHVYVSDMLRARQTADCIWKQNCSCSALQMNCDSLLKERSFGIAEGQQMKDVKELAAAAGQSFPDFTPAGGETREQVKERFKLFWEKSIQEIGSEHWDTKAKQGSPSALPPAPAEGKPDDGLQHVPVHVLVVTHGAYMREAYRLK</sequence>
<feature type="binding site" evidence="18">
    <location>
        <begin position="350"/>
        <end position="357"/>
    </location>
    <ligand>
        <name>substrate</name>
    </ligand>
</feature>
<keyword evidence="7" id="KW-0132">Cell division</keyword>
<dbReference type="SMART" id="SM00855">
    <property type="entry name" value="PGAM"/>
    <property type="match status" value="1"/>
</dbReference>
<dbReference type="SUPFAM" id="SSF53254">
    <property type="entry name" value="Phosphoglycerate mutase-like"/>
    <property type="match status" value="1"/>
</dbReference>
<keyword evidence="11" id="KW-0472">Membrane</keyword>
<dbReference type="PANTHER" id="PTHR46517">
    <property type="entry name" value="FRUCTOSE-2,6-BISPHOSPHATASE TIGAR"/>
    <property type="match status" value="1"/>
</dbReference>
<dbReference type="GO" id="GO:0005829">
    <property type="term" value="C:cytosol"/>
    <property type="evidence" value="ECO:0007669"/>
    <property type="project" value="TreeGrafter"/>
</dbReference>
<evidence type="ECO:0000256" key="1">
    <source>
        <dbReference type="ARBA" id="ARBA00004123"/>
    </source>
</evidence>
<keyword evidence="24" id="KW-1185">Reference proteome</keyword>
<feature type="region of interest" description="Disordered" evidence="20">
    <location>
        <begin position="262"/>
        <end position="289"/>
    </location>
</feature>
<feature type="region of interest" description="Disordered" evidence="20">
    <location>
        <begin position="486"/>
        <end position="512"/>
    </location>
</feature>
<comment type="subcellular location">
    <subcellularLocation>
        <location evidence="3">Cytoplasm</location>
    </subcellularLocation>
    <subcellularLocation>
        <location evidence="2">Endomembrane system</location>
    </subcellularLocation>
    <subcellularLocation>
        <location evidence="1">Nucleus</location>
    </subcellularLocation>
</comment>
<name>A0AAV2L1T5_KNICA</name>
<feature type="domain" description="Cyclin C-terminal" evidence="22">
    <location>
        <begin position="155"/>
        <end position="294"/>
    </location>
</feature>
<keyword evidence="5" id="KW-0963">Cytoplasm</keyword>
<dbReference type="InterPro" id="IPR048258">
    <property type="entry name" value="Cyclins_cyclin-box"/>
</dbReference>
<evidence type="ECO:0000256" key="6">
    <source>
        <dbReference type="ARBA" id="ARBA00022553"/>
    </source>
</evidence>
<dbReference type="FunFam" id="1.10.472.10:FF:000120">
    <property type="entry name" value="G1/S-specific cyclin-D1"/>
    <property type="match status" value="1"/>
</dbReference>